<gene>
    <name evidence="6" type="ORF">BN860_00386g</name>
</gene>
<dbReference type="AlphaFoldDB" id="A0A8J2XB22"/>
<dbReference type="Proteomes" id="UP000019375">
    <property type="component" value="Unassembled WGS sequence"/>
</dbReference>
<evidence type="ECO:0000256" key="3">
    <source>
        <dbReference type="ARBA" id="ARBA00046343"/>
    </source>
</evidence>
<keyword evidence="1 4" id="KW-0853">WD repeat</keyword>
<keyword evidence="2" id="KW-0677">Repeat</keyword>
<feature type="repeat" description="WD" evidence="4">
    <location>
        <begin position="224"/>
        <end position="259"/>
    </location>
</feature>
<dbReference type="InterPro" id="IPR040132">
    <property type="entry name" value="Tex1/THOC3"/>
</dbReference>
<dbReference type="Gene3D" id="2.130.10.10">
    <property type="entry name" value="YVTN repeat-like/Quinoprotein amine dehydrogenase"/>
    <property type="match status" value="2"/>
</dbReference>
<keyword evidence="7" id="KW-1185">Reference proteome</keyword>
<dbReference type="Pfam" id="PF00400">
    <property type="entry name" value="WD40"/>
    <property type="match status" value="2"/>
</dbReference>
<feature type="compositionally biased region" description="Basic and acidic residues" evidence="5">
    <location>
        <begin position="372"/>
        <end position="397"/>
    </location>
</feature>
<dbReference type="SUPFAM" id="SSF50978">
    <property type="entry name" value="WD40 repeat-like"/>
    <property type="match status" value="1"/>
</dbReference>
<dbReference type="EMBL" id="HG316467">
    <property type="protein sequence ID" value="CDF91759.1"/>
    <property type="molecule type" value="Genomic_DNA"/>
</dbReference>
<evidence type="ECO:0000256" key="4">
    <source>
        <dbReference type="PROSITE-ProRule" id="PRU00221"/>
    </source>
</evidence>
<evidence type="ECO:0000256" key="2">
    <source>
        <dbReference type="ARBA" id="ARBA00022737"/>
    </source>
</evidence>
<dbReference type="GO" id="GO:0006406">
    <property type="term" value="P:mRNA export from nucleus"/>
    <property type="evidence" value="ECO:0007669"/>
    <property type="project" value="InterPro"/>
</dbReference>
<dbReference type="PROSITE" id="PS00678">
    <property type="entry name" value="WD_REPEATS_1"/>
    <property type="match status" value="1"/>
</dbReference>
<dbReference type="PANTHER" id="PTHR22839:SF0">
    <property type="entry name" value="THO COMPLEX SUBUNIT 3"/>
    <property type="match status" value="1"/>
</dbReference>
<dbReference type="InterPro" id="IPR015943">
    <property type="entry name" value="WD40/YVTN_repeat-like_dom_sf"/>
</dbReference>
<dbReference type="InterPro" id="IPR001680">
    <property type="entry name" value="WD40_rpt"/>
</dbReference>
<sequence length="397" mass="44613">MIGEESNVLCRKLLDSMLSKQQVEDIDDDRYAHVISRVNSRFAAPITPNEVVSLEFHPSAHYVAYSRSDGSLTIWKLSSSSFARSKKMFVADAMANSLSWDPKETSQFATCGTSYDLVIWNIDDKKREVTKLRTLTPGTKTRVEKCLYDPTGRWLLGLTRRALHLFDIEKDYESLSQFTFEIEDDATAVCWNNSGSHIVLGDDCGKLSVFQIEGSSNAKHVITINAHRSAITSCSIEPWGRFLVTGSDDGTCAIWELSSMCCVLLLDELLSPVCSLDVDSTGKILAVCTADGKVHFHNINSGEMLATHSIKGSSSRPVIKFYPDKAWFILSSKQDSLERHFTPNQYDDLVSLWRAENEKVAPRKANSKKIPKKEQKDRLKVAKSDFPRGSRYNDRFS</sequence>
<accession>A0A8J2XB22</accession>
<reference evidence="7" key="1">
    <citation type="journal article" date="2013" name="Genome Announc.">
        <title>Genome sequence of the food spoilage yeast Zygosaccharomyces bailii CLIB 213(T).</title>
        <authorList>
            <person name="Galeote V."/>
            <person name="Bigey F."/>
            <person name="Devillers H."/>
            <person name="Neuveglise C."/>
            <person name="Dequin S."/>
        </authorList>
    </citation>
    <scope>NUCLEOTIDE SEQUENCE [LARGE SCALE GENOMIC DNA]</scope>
    <source>
        <strain evidence="7">CLIB 213 / ATCC 58445 / CBS 680 / CCRC 21525 / NBRC 1098 / NCYC 1416 / NRRL Y-2227</strain>
    </source>
</reference>
<comment type="similarity">
    <text evidence="3">Belongs to the THOC3 family.</text>
</comment>
<dbReference type="PROSITE" id="PS50294">
    <property type="entry name" value="WD_REPEATS_REGION"/>
    <property type="match status" value="1"/>
</dbReference>
<evidence type="ECO:0000256" key="1">
    <source>
        <dbReference type="ARBA" id="ARBA00022574"/>
    </source>
</evidence>
<proteinExistence type="inferred from homology"/>
<evidence type="ECO:0000313" key="6">
    <source>
        <dbReference type="EMBL" id="CDF91759.1"/>
    </source>
</evidence>
<dbReference type="OrthoDB" id="340259at2759"/>
<evidence type="ECO:0000256" key="5">
    <source>
        <dbReference type="SAM" id="MobiDB-lite"/>
    </source>
</evidence>
<feature type="region of interest" description="Disordered" evidence="5">
    <location>
        <begin position="362"/>
        <end position="397"/>
    </location>
</feature>
<dbReference type="GO" id="GO:0000445">
    <property type="term" value="C:THO complex part of transcription export complex"/>
    <property type="evidence" value="ECO:0007669"/>
    <property type="project" value="TreeGrafter"/>
</dbReference>
<dbReference type="PROSITE" id="PS50082">
    <property type="entry name" value="WD_REPEATS_2"/>
    <property type="match status" value="2"/>
</dbReference>
<name>A0A8J2XB22_ZYGB2</name>
<protein>
    <submittedName>
        <fullName evidence="6">ZYBA0S14-00386g1_1</fullName>
    </submittedName>
</protein>
<dbReference type="PANTHER" id="PTHR22839">
    <property type="entry name" value="THO COMPLEX SUBUNIT 3 THO3"/>
    <property type="match status" value="1"/>
</dbReference>
<dbReference type="SMART" id="SM00320">
    <property type="entry name" value="WD40"/>
    <property type="match status" value="5"/>
</dbReference>
<feature type="repeat" description="WD" evidence="4">
    <location>
        <begin position="49"/>
        <end position="85"/>
    </location>
</feature>
<dbReference type="InterPro" id="IPR036322">
    <property type="entry name" value="WD40_repeat_dom_sf"/>
</dbReference>
<evidence type="ECO:0000313" key="7">
    <source>
        <dbReference type="Proteomes" id="UP000019375"/>
    </source>
</evidence>
<dbReference type="InterPro" id="IPR019775">
    <property type="entry name" value="WD40_repeat_CS"/>
</dbReference>
<organism evidence="6 7">
    <name type="scientific">Zygosaccharomyces bailii (strain CLIB 213 / ATCC 58445 / CBS 680 / BCRC 21525 / NBRC 1098 / NCYC 1416 / NRRL Y-2227)</name>
    <dbReference type="NCBI Taxonomy" id="1333698"/>
    <lineage>
        <taxon>Eukaryota</taxon>
        <taxon>Fungi</taxon>
        <taxon>Dikarya</taxon>
        <taxon>Ascomycota</taxon>
        <taxon>Saccharomycotina</taxon>
        <taxon>Saccharomycetes</taxon>
        <taxon>Saccharomycetales</taxon>
        <taxon>Saccharomycetaceae</taxon>
        <taxon>Zygosaccharomyces</taxon>
    </lineage>
</organism>